<evidence type="ECO:0000313" key="2">
    <source>
        <dbReference type="Proteomes" id="UP000019801"/>
    </source>
</evidence>
<reference evidence="2" key="1">
    <citation type="submission" date="2013-11" db="EMBL/GenBank/DDBJ databases">
        <title>Genome sequencing of Bartonella spp. isolated from human blood.</title>
        <authorList>
            <person name="Raoult D."/>
        </authorList>
    </citation>
    <scope>NUCLEOTIDE SEQUENCE</scope>
    <source>
        <strain evidence="2">BM1374165</strain>
    </source>
</reference>
<dbReference type="KEGG" id="bhs:BM1374165_01459"/>
<proteinExistence type="predicted"/>
<dbReference type="STRING" id="38323.BM1374165_01459"/>
<dbReference type="AlphaFoldDB" id="X5MI93"/>
<dbReference type="EMBL" id="HG969191">
    <property type="protein sequence ID" value="CDO47435.1"/>
    <property type="molecule type" value="Genomic_DNA"/>
</dbReference>
<sequence>MMFEDFGALGTRDFWNAMVFEGCRVVLSL</sequence>
<evidence type="ECO:0000313" key="1">
    <source>
        <dbReference type="EMBL" id="CDO47435.1"/>
    </source>
</evidence>
<gene>
    <name evidence="1" type="ORF">BM1374165_01459</name>
</gene>
<dbReference type="Proteomes" id="UP000019801">
    <property type="component" value="Chromosome I"/>
</dbReference>
<accession>X5MI93</accession>
<organism evidence="1 2">
    <name type="scientific">Bartonella henselae</name>
    <name type="common">Rochalimaea henselae</name>
    <dbReference type="NCBI Taxonomy" id="38323"/>
    <lineage>
        <taxon>Bacteria</taxon>
        <taxon>Pseudomonadati</taxon>
        <taxon>Pseudomonadota</taxon>
        <taxon>Alphaproteobacteria</taxon>
        <taxon>Hyphomicrobiales</taxon>
        <taxon>Bartonellaceae</taxon>
        <taxon>Bartonella</taxon>
    </lineage>
</organism>
<name>X5MI93_BARHN</name>
<protein>
    <submittedName>
        <fullName evidence="1">Uncharacterized protein</fullName>
    </submittedName>
</protein>